<sequence>MKIKLTAHIHFRKYHWDEKGEYQILYVALPDDETLTYICAQEVEVEIPDNYDPRAQQVAALEKQKQKVMADYQTMVAEINNRISKLQALEYTA</sequence>
<accession>A0A6J5PJG9</accession>
<protein>
    <submittedName>
        <fullName evidence="2">Uncharacterized protein</fullName>
    </submittedName>
</protein>
<dbReference type="EMBL" id="LR797303">
    <property type="protein sequence ID" value="CAB4200368.1"/>
    <property type="molecule type" value="Genomic_DNA"/>
</dbReference>
<keyword evidence="1" id="KW-0175">Coiled coil</keyword>
<organism evidence="2">
    <name type="scientific">uncultured Caudovirales phage</name>
    <dbReference type="NCBI Taxonomy" id="2100421"/>
    <lineage>
        <taxon>Viruses</taxon>
        <taxon>Duplodnaviria</taxon>
        <taxon>Heunggongvirae</taxon>
        <taxon>Uroviricota</taxon>
        <taxon>Caudoviricetes</taxon>
        <taxon>Peduoviridae</taxon>
        <taxon>Maltschvirus</taxon>
        <taxon>Maltschvirus maltsch</taxon>
    </lineage>
</organism>
<feature type="coiled-coil region" evidence="1">
    <location>
        <begin position="58"/>
        <end position="89"/>
    </location>
</feature>
<evidence type="ECO:0000313" key="3">
    <source>
        <dbReference type="EMBL" id="CAB4200368.1"/>
    </source>
</evidence>
<evidence type="ECO:0000313" key="2">
    <source>
        <dbReference type="EMBL" id="CAB4171643.1"/>
    </source>
</evidence>
<name>A0A6J5PJG9_9CAUD</name>
<evidence type="ECO:0000256" key="1">
    <source>
        <dbReference type="SAM" id="Coils"/>
    </source>
</evidence>
<dbReference type="EMBL" id="LR796874">
    <property type="protein sequence ID" value="CAB4171643.1"/>
    <property type="molecule type" value="Genomic_DNA"/>
</dbReference>
<reference evidence="2" key="1">
    <citation type="submission" date="2020-05" db="EMBL/GenBank/DDBJ databases">
        <authorList>
            <person name="Chiriac C."/>
            <person name="Salcher M."/>
            <person name="Ghai R."/>
            <person name="Kavagutti S V."/>
        </authorList>
    </citation>
    <scope>NUCLEOTIDE SEQUENCE</scope>
</reference>
<proteinExistence type="predicted"/>
<gene>
    <name evidence="3" type="ORF">UFOVP1348_40</name>
    <name evidence="2" type="ORF">UFOVP924_9</name>
</gene>